<feature type="transmembrane region" description="Helical" evidence="1">
    <location>
        <begin position="229"/>
        <end position="247"/>
    </location>
</feature>
<keyword evidence="1" id="KW-0472">Membrane</keyword>
<protein>
    <recommendedName>
        <fullName evidence="2">Peptidase M56 domain-containing protein</fullName>
    </recommendedName>
</protein>
<feature type="transmembrane region" description="Helical" evidence="1">
    <location>
        <begin position="89"/>
        <end position="110"/>
    </location>
</feature>
<feature type="domain" description="Peptidase M56" evidence="2">
    <location>
        <begin position="154"/>
        <end position="256"/>
    </location>
</feature>
<evidence type="ECO:0000259" key="2">
    <source>
        <dbReference type="Pfam" id="PF05569"/>
    </source>
</evidence>
<keyword evidence="1" id="KW-1133">Transmembrane helix</keyword>
<dbReference type="OrthoDB" id="1522859at2"/>
<dbReference type="PANTHER" id="PTHR34978:SF3">
    <property type="entry name" value="SLR0241 PROTEIN"/>
    <property type="match status" value="1"/>
</dbReference>
<feature type="transmembrane region" description="Helical" evidence="1">
    <location>
        <begin position="6"/>
        <end position="24"/>
    </location>
</feature>
<evidence type="ECO:0000313" key="4">
    <source>
        <dbReference type="Proteomes" id="UP000273500"/>
    </source>
</evidence>
<evidence type="ECO:0000256" key="1">
    <source>
        <dbReference type="SAM" id="Phobius"/>
    </source>
</evidence>
<dbReference type="RefSeq" id="WP_125424400.1">
    <property type="nucleotide sequence ID" value="NZ_RWIT01000023.1"/>
</dbReference>
<evidence type="ECO:0000313" key="3">
    <source>
        <dbReference type="EMBL" id="RSK43739.1"/>
    </source>
</evidence>
<dbReference type="PANTHER" id="PTHR34978">
    <property type="entry name" value="POSSIBLE SENSOR-TRANSDUCER PROTEIN BLAR"/>
    <property type="match status" value="1"/>
</dbReference>
<comment type="caution">
    <text evidence="3">The sequence shown here is derived from an EMBL/GenBank/DDBJ whole genome shotgun (WGS) entry which is preliminary data.</text>
</comment>
<dbReference type="AlphaFoldDB" id="A0A3R9UZW5"/>
<gene>
    <name evidence="3" type="ORF">EI291_21775</name>
</gene>
<keyword evidence="1" id="KW-0812">Transmembrane</keyword>
<dbReference type="EMBL" id="RWIT01000023">
    <property type="protein sequence ID" value="RSK43739.1"/>
    <property type="molecule type" value="Genomic_DNA"/>
</dbReference>
<dbReference type="Proteomes" id="UP000273500">
    <property type="component" value="Unassembled WGS sequence"/>
</dbReference>
<proteinExistence type="predicted"/>
<accession>A0A3R9UZW5</accession>
<dbReference type="InterPro" id="IPR008756">
    <property type="entry name" value="Peptidase_M56"/>
</dbReference>
<organism evidence="3 4">
    <name type="scientific">Hymenobacter rigui</name>
    <dbReference type="NCBI Taxonomy" id="334424"/>
    <lineage>
        <taxon>Bacteria</taxon>
        <taxon>Pseudomonadati</taxon>
        <taxon>Bacteroidota</taxon>
        <taxon>Cytophagia</taxon>
        <taxon>Cytophagales</taxon>
        <taxon>Hymenobacteraceae</taxon>
        <taxon>Hymenobacter</taxon>
    </lineage>
</organism>
<dbReference type="InterPro" id="IPR052173">
    <property type="entry name" value="Beta-lactam_resp_regulator"/>
</dbReference>
<reference evidence="3 4" key="1">
    <citation type="submission" date="2018-12" db="EMBL/GenBank/DDBJ databases">
        <authorList>
            <person name="Feng G."/>
            <person name="Zhu H."/>
        </authorList>
    </citation>
    <scope>NUCLEOTIDE SEQUENCE [LARGE SCALE GENOMIC DNA]</scope>
    <source>
        <strain evidence="3 4">KCTC 12533</strain>
    </source>
</reference>
<keyword evidence="4" id="KW-1185">Reference proteome</keyword>
<feature type="transmembrane region" description="Helical" evidence="1">
    <location>
        <begin position="36"/>
        <end position="51"/>
    </location>
</feature>
<name>A0A3R9UZW5_9BACT</name>
<sequence>MSVLLYLLKTQVALLLLLGVYYGLLRRLTFHQLNRAYLLGSLLLAGLYPALDWSRLRPATVPTVPLLAEVPVWTSASGAVIPTNSGPDYGVWLLAAYGLGVGALLLLLLVQGTALWRLHRASRPAEADGMKFRAVAGKVSPFSFGRAIYLNPAHHAPAELPVVLLHELVHVRQAHTLDVLLGHLHRAMAWASPAAWLWLRATQENLEFIADAAVLRESQLAPKQYQYSLVRLSTLAAGPALVTPFSFITLKNRIRMMNSQPSTRRQLLRYAAGFTLLGLVAVGCATPKIAEMPQPEASVEQQARTTADQALYFIDGTPSSQAAAHQVDPSALKSMHVIKGRKFMPGFNEAAFRQDFGAMDDKGVILLVTKQGENSEALQAFTTKYNITFQEQNPNEKAITDALVAGRTISPAELQGRILLVNGVETAVENFSVPAGNMKSVYVLDAKRATEKFGAKGQNGAVVVMTK</sequence>
<dbReference type="Pfam" id="PF05569">
    <property type="entry name" value="Peptidase_M56"/>
    <property type="match status" value="1"/>
</dbReference>